<dbReference type="STRING" id="1121884.SAMN02745131_02853"/>
<dbReference type="OrthoDB" id="680759at2"/>
<reference evidence="2 3" key="1">
    <citation type="submission" date="2016-11" db="EMBL/GenBank/DDBJ databases">
        <authorList>
            <person name="Jaros S."/>
            <person name="Januszkiewicz K."/>
            <person name="Wedrychowicz H."/>
        </authorList>
    </citation>
    <scope>NUCLEOTIDE SEQUENCE [LARGE SCALE GENOMIC DNA]</scope>
    <source>
        <strain evidence="2 3">DSM 18119</strain>
    </source>
</reference>
<proteinExistence type="predicted"/>
<evidence type="ECO:0000313" key="2">
    <source>
        <dbReference type="EMBL" id="SHF51970.1"/>
    </source>
</evidence>
<dbReference type="EMBL" id="FQUU01000012">
    <property type="protein sequence ID" value="SHF51970.1"/>
    <property type="molecule type" value="Genomic_DNA"/>
</dbReference>
<keyword evidence="1" id="KW-0175">Coiled coil</keyword>
<dbReference type="Proteomes" id="UP000184048">
    <property type="component" value="Unassembled WGS sequence"/>
</dbReference>
<evidence type="ECO:0000256" key="1">
    <source>
        <dbReference type="SAM" id="Coils"/>
    </source>
</evidence>
<evidence type="ECO:0000313" key="3">
    <source>
        <dbReference type="Proteomes" id="UP000184048"/>
    </source>
</evidence>
<name>A0A1M5CBA1_9BACT</name>
<feature type="coiled-coil region" evidence="1">
    <location>
        <begin position="22"/>
        <end position="49"/>
    </location>
</feature>
<organism evidence="2 3">
    <name type="scientific">Flavisolibacter ginsengisoli DSM 18119</name>
    <dbReference type="NCBI Taxonomy" id="1121884"/>
    <lineage>
        <taxon>Bacteria</taxon>
        <taxon>Pseudomonadati</taxon>
        <taxon>Bacteroidota</taxon>
        <taxon>Chitinophagia</taxon>
        <taxon>Chitinophagales</taxon>
        <taxon>Chitinophagaceae</taxon>
        <taxon>Flavisolibacter</taxon>
    </lineage>
</organism>
<gene>
    <name evidence="2" type="ORF">SAMN02745131_02853</name>
</gene>
<sequence>MSKDEIKYEINRVLDKFSSNALEELLSFLKQLEERKNSATLNSDVLQRILSEDKELLEKLAQ</sequence>
<keyword evidence="3" id="KW-1185">Reference proteome</keyword>
<dbReference type="AlphaFoldDB" id="A0A1M5CBA1"/>
<protein>
    <submittedName>
        <fullName evidence="2">Uncharacterized protein</fullName>
    </submittedName>
</protein>
<accession>A0A1M5CBA1</accession>
<dbReference type="RefSeq" id="WP_072836009.1">
    <property type="nucleotide sequence ID" value="NZ_FQUU01000012.1"/>
</dbReference>